<evidence type="ECO:0000313" key="3">
    <source>
        <dbReference type="Proteomes" id="UP000193218"/>
    </source>
</evidence>
<proteinExistence type="predicted"/>
<sequence>MSGQQQSPSRPAVRRHSSQVRFSRGDRSPIGTLTSEESSQGDSGTLRGRAQAPSHTRGHSDFNDINTYPVASETSHSGYTNPYYNSEADETELDTRSQRDSAQSSETIVAADHNRGGLRDSYTSTPPRIQTRRATNPTNMVPPSDKRQDISTPPATMRGNGPMNLPTGGRPSMATPPAPAPYVEEMLSPKSMPSEWGSPASQWQPQPPSPSPARPPSALKQTSASPIPTGPPIPGSTAGFMGQGFRQFDQPGPIYAPPPFPPSTPAASHEPIAPQQGTDPGSEPRFSLREWQEYQQRQQWAQNVGRHDSDETLTGGYPVNTEKPSVPRGSEAMHLEPVGPNEQTGMRRRTTREVEGNDEVHHVKGGVFSQLLRLAGRSNTLKNRNMSIGASSQGTSGELPIMENLGIRSRANSFTSTIFPMDELEPDDPRVTGKKPKPKDPNWDDLAYVQTTGVVRKRKGSIQLHVAGETRVRFALADSRHSHPPTIHLEARKSIDGIWSAISSGRIST</sequence>
<keyword evidence="3" id="KW-1185">Reference proteome</keyword>
<feature type="region of interest" description="Disordered" evidence="1">
    <location>
        <begin position="423"/>
        <end position="442"/>
    </location>
</feature>
<evidence type="ECO:0000313" key="2">
    <source>
        <dbReference type="EMBL" id="ORX40266.1"/>
    </source>
</evidence>
<feature type="compositionally biased region" description="Polar residues" evidence="1">
    <location>
        <begin position="72"/>
        <end position="84"/>
    </location>
</feature>
<organism evidence="2 3">
    <name type="scientific">Kockovaella imperatae</name>
    <dbReference type="NCBI Taxonomy" id="4999"/>
    <lineage>
        <taxon>Eukaryota</taxon>
        <taxon>Fungi</taxon>
        <taxon>Dikarya</taxon>
        <taxon>Basidiomycota</taxon>
        <taxon>Agaricomycotina</taxon>
        <taxon>Tremellomycetes</taxon>
        <taxon>Tremellales</taxon>
        <taxon>Cuniculitremaceae</taxon>
        <taxon>Kockovaella</taxon>
    </lineage>
</organism>
<feature type="compositionally biased region" description="Polar residues" evidence="1">
    <location>
        <begin position="31"/>
        <end position="43"/>
    </location>
</feature>
<feature type="compositionally biased region" description="Polar residues" evidence="1">
    <location>
        <begin position="121"/>
        <end position="141"/>
    </location>
</feature>
<comment type="caution">
    <text evidence="2">The sequence shown here is derived from an EMBL/GenBank/DDBJ whole genome shotgun (WGS) entry which is preliminary data.</text>
</comment>
<evidence type="ECO:0000256" key="1">
    <source>
        <dbReference type="SAM" id="MobiDB-lite"/>
    </source>
</evidence>
<dbReference type="InParanoid" id="A0A1Y1US25"/>
<gene>
    <name evidence="2" type="ORF">BD324DRAFT_270409</name>
</gene>
<feature type="region of interest" description="Disordered" evidence="1">
    <location>
        <begin position="1"/>
        <end position="347"/>
    </location>
</feature>
<reference evidence="2 3" key="1">
    <citation type="submission" date="2017-03" db="EMBL/GenBank/DDBJ databases">
        <title>Widespread Adenine N6-methylation of Active Genes in Fungi.</title>
        <authorList>
            <consortium name="DOE Joint Genome Institute"/>
            <person name="Mondo S.J."/>
            <person name="Dannebaum R.O."/>
            <person name="Kuo R.C."/>
            <person name="Louie K.B."/>
            <person name="Bewick A.J."/>
            <person name="Labutti K."/>
            <person name="Haridas S."/>
            <person name="Kuo A."/>
            <person name="Salamov A."/>
            <person name="Ahrendt S.R."/>
            <person name="Lau R."/>
            <person name="Bowen B.P."/>
            <person name="Lipzen A."/>
            <person name="Sullivan W."/>
            <person name="Andreopoulos W.B."/>
            <person name="Clum A."/>
            <person name="Lindquist E."/>
            <person name="Daum C."/>
            <person name="Northen T.R."/>
            <person name="Ramamoorthy G."/>
            <person name="Schmitz R.J."/>
            <person name="Gryganskyi A."/>
            <person name="Culley D."/>
            <person name="Magnuson J."/>
            <person name="James T.Y."/>
            <person name="O'Malley M.A."/>
            <person name="Stajich J.E."/>
            <person name="Spatafora J.W."/>
            <person name="Visel A."/>
            <person name="Grigoriev I.V."/>
        </authorList>
    </citation>
    <scope>NUCLEOTIDE SEQUENCE [LARGE SCALE GENOMIC DNA]</scope>
    <source>
        <strain evidence="2 3">NRRL Y-17943</strain>
    </source>
</reference>
<name>A0A1Y1US25_9TREE</name>
<dbReference type="Proteomes" id="UP000193218">
    <property type="component" value="Unassembled WGS sequence"/>
</dbReference>
<feature type="compositionally biased region" description="Low complexity" evidence="1">
    <location>
        <begin position="293"/>
        <end position="302"/>
    </location>
</feature>
<dbReference type="RefSeq" id="XP_021874051.1">
    <property type="nucleotide sequence ID" value="XM_022012338.1"/>
</dbReference>
<protein>
    <submittedName>
        <fullName evidence="2">Uncharacterized protein</fullName>
    </submittedName>
</protein>
<dbReference type="EMBL" id="NBSH01000002">
    <property type="protein sequence ID" value="ORX40266.1"/>
    <property type="molecule type" value="Genomic_DNA"/>
</dbReference>
<feature type="compositionally biased region" description="Pro residues" evidence="1">
    <location>
        <begin position="254"/>
        <end position="264"/>
    </location>
</feature>
<accession>A0A1Y1US25</accession>
<dbReference type="AlphaFoldDB" id="A0A1Y1US25"/>
<dbReference type="GeneID" id="33554146"/>
<feature type="compositionally biased region" description="Low complexity" evidence="1">
    <location>
        <begin position="216"/>
        <end position="227"/>
    </location>
</feature>
<feature type="compositionally biased region" description="Pro residues" evidence="1">
    <location>
        <begin position="205"/>
        <end position="215"/>
    </location>
</feature>